<dbReference type="KEGG" id="aup:AsAng_0058700"/>
<name>A0A916DXH4_9BACT</name>
<dbReference type="AlphaFoldDB" id="A0A916DXH4"/>
<reference evidence="2" key="1">
    <citation type="submission" date="2022-09" db="EMBL/GenBank/DDBJ databases">
        <title>Aureispira anguillicida sp. nov., isolated from Leptocephalus of Japanese eel Anguilla japonica.</title>
        <authorList>
            <person name="Yuasa K."/>
            <person name="Mekata T."/>
            <person name="Ikunari K."/>
        </authorList>
    </citation>
    <scope>NUCLEOTIDE SEQUENCE</scope>
    <source>
        <strain evidence="2">EL160426</strain>
    </source>
</reference>
<dbReference type="RefSeq" id="WP_264790272.1">
    <property type="nucleotide sequence ID" value="NZ_AP026867.1"/>
</dbReference>
<proteinExistence type="predicted"/>
<dbReference type="EMBL" id="AP026867">
    <property type="protein sequence ID" value="BDS15086.1"/>
    <property type="molecule type" value="Genomic_DNA"/>
</dbReference>
<organism evidence="2 3">
    <name type="scientific">Aureispira anguillae</name>
    <dbReference type="NCBI Taxonomy" id="2864201"/>
    <lineage>
        <taxon>Bacteria</taxon>
        <taxon>Pseudomonadati</taxon>
        <taxon>Bacteroidota</taxon>
        <taxon>Saprospiria</taxon>
        <taxon>Saprospirales</taxon>
        <taxon>Saprospiraceae</taxon>
        <taxon>Aureispira</taxon>
    </lineage>
</organism>
<dbReference type="Proteomes" id="UP001060919">
    <property type="component" value="Chromosome"/>
</dbReference>
<evidence type="ECO:0000256" key="1">
    <source>
        <dbReference type="SAM" id="Coils"/>
    </source>
</evidence>
<sequence>MFKSKTDFNAFDKNNSKVKNLEAAKTKALTKSGTKKLINKLGEKTSYHLVLDYFVDDKGKTLGHFLDLGENKKLSKHFEQVEMKAGKLDKSMSESPKKACAGFAYIELVKGKKVVHIEPNANSKIPKGKWAKILKDLKPLFGGLKAVVVLAGELIEADPQEEGEDVVANAEEPTKTEKPATDQIKELIVGISGILKEQLPKVVLPNVKSKNVSQEDLDITSDLFDKIEDFKAVYEEATAEIQQKIAKHYNSILNQVPKLEKIQLAVENLLGISDNEVTEEAPDTAEVKALKELLAYVNSEMDSIEKNFTKAKDEITNAASEIIAGGEELLKALF</sequence>
<feature type="coiled-coil region" evidence="1">
    <location>
        <begin position="287"/>
        <end position="321"/>
    </location>
</feature>
<evidence type="ECO:0000313" key="2">
    <source>
        <dbReference type="EMBL" id="BDS15086.1"/>
    </source>
</evidence>
<protein>
    <submittedName>
        <fullName evidence="2">Uncharacterized protein</fullName>
    </submittedName>
</protein>
<keyword evidence="3" id="KW-1185">Reference proteome</keyword>
<gene>
    <name evidence="2" type="ORF">AsAng_0058700</name>
</gene>
<accession>A0A916DXH4</accession>
<evidence type="ECO:0000313" key="3">
    <source>
        <dbReference type="Proteomes" id="UP001060919"/>
    </source>
</evidence>
<keyword evidence="1" id="KW-0175">Coiled coil</keyword>